<comment type="similarity">
    <text evidence="1">Belongs to the FAD-binding monooxygenase family.</text>
</comment>
<dbReference type="PANTHER" id="PTHR42877:SF11">
    <property type="entry name" value="MONOOXYGENASE, PUTATIVE (AFU_ORTHOLOGUE AFUA_6G13790)-RELATED"/>
    <property type="match status" value="1"/>
</dbReference>
<comment type="caution">
    <text evidence="5">The sequence shown here is derived from an EMBL/GenBank/DDBJ whole genome shotgun (WGS) entry which is preliminary data.</text>
</comment>
<dbReference type="GO" id="GO:0050660">
    <property type="term" value="F:flavin adenine dinucleotide binding"/>
    <property type="evidence" value="ECO:0007669"/>
    <property type="project" value="InterPro"/>
</dbReference>
<dbReference type="AlphaFoldDB" id="A0A9P8CNP7"/>
<dbReference type="EMBL" id="MU251255">
    <property type="protein sequence ID" value="KAG9254009.1"/>
    <property type="molecule type" value="Genomic_DNA"/>
</dbReference>
<evidence type="ECO:0008006" key="7">
    <source>
        <dbReference type="Google" id="ProtNLM"/>
    </source>
</evidence>
<evidence type="ECO:0000313" key="5">
    <source>
        <dbReference type="EMBL" id="KAG9254009.1"/>
    </source>
</evidence>
<dbReference type="InterPro" id="IPR036188">
    <property type="entry name" value="FAD/NAD-bd_sf"/>
</dbReference>
<keyword evidence="3" id="KW-0274">FAD</keyword>
<proteinExistence type="inferred from homology"/>
<evidence type="ECO:0000256" key="1">
    <source>
        <dbReference type="ARBA" id="ARBA00010139"/>
    </source>
</evidence>
<keyword evidence="2" id="KW-0285">Flavoprotein</keyword>
<dbReference type="PANTHER" id="PTHR42877">
    <property type="entry name" value="L-ORNITHINE N(5)-MONOOXYGENASE-RELATED"/>
    <property type="match status" value="1"/>
</dbReference>
<protein>
    <recommendedName>
        <fullName evidence="7">Sterigmatocystin biosynthesis monooxygenase stcW</fullName>
    </recommendedName>
</protein>
<dbReference type="SUPFAM" id="SSF51905">
    <property type="entry name" value="FAD/NAD(P)-binding domain"/>
    <property type="match status" value="2"/>
</dbReference>
<dbReference type="Pfam" id="PF00743">
    <property type="entry name" value="FMO-like"/>
    <property type="match status" value="1"/>
</dbReference>
<name>A0A9P8CNP7_9HYPO</name>
<gene>
    <name evidence="5" type="ORF">F5Z01DRAFT_655713</name>
</gene>
<evidence type="ECO:0000256" key="3">
    <source>
        <dbReference type="ARBA" id="ARBA00022827"/>
    </source>
</evidence>
<dbReference type="InterPro" id="IPR051209">
    <property type="entry name" value="FAD-bind_Monooxygenase_sf"/>
</dbReference>
<evidence type="ECO:0000313" key="6">
    <source>
        <dbReference type="Proteomes" id="UP000887229"/>
    </source>
</evidence>
<accession>A0A9P8CNP7</accession>
<dbReference type="OrthoDB" id="74360at2759"/>
<dbReference type="GO" id="GO:0050661">
    <property type="term" value="F:NADP binding"/>
    <property type="evidence" value="ECO:0007669"/>
    <property type="project" value="InterPro"/>
</dbReference>
<evidence type="ECO:0000256" key="2">
    <source>
        <dbReference type="ARBA" id="ARBA00022630"/>
    </source>
</evidence>
<sequence>MATNGINGHGAFKLLEQPAYTPTRKMRVVCVGAGFSGLMVAHKVQHELKLEDEVDLAIFDRNHDIGGTWLENTYPGAGCDIPSHTYVLPFEGNPDWSSFYAGQEEILAYIKRTADKYNLRKYVQLNTTILEAIWNEDAAAWKLKVEQGGEVKEVEADFLINGGGFLNKWKWPNVKGLDEYKGKLVHTAKWDPDYDYTGKKVAVIGNGSSGIQVVPAMQPKVEKLVNFVRQRTWISVNFLGEKTPAGVNFKYSEEQKKTWREDPKALYQYRKELEQGVNAFYYVMCLDHPLQQFYEGLCRDKMHTSTINAPELEKRTVPEYRPGCRRLSPGEGYLEALQQPNCKDSWDVIESFTEKGIKTVDGQIQEFDMIVCASGFDSSWIPQFKMVGRDGATLNEMWKDDPRAFFATQVENFPNYGIVNGPNPPISHGSVLSEMDFIISYLMKWIMRMNRQNIRTIEVKKEAVDDFNEYSQELLKRTVWSGDCRTLYKNGRATGKVTGVYAGSIMHFKNGLDNVGGEHFDITWRSRNRFQCLGNGTAEGDANGSGNLAPYFTEAFANC</sequence>
<dbReference type="GO" id="GO:0004499">
    <property type="term" value="F:N,N-dimethylaniline monooxygenase activity"/>
    <property type="evidence" value="ECO:0007669"/>
    <property type="project" value="InterPro"/>
</dbReference>
<dbReference type="RefSeq" id="XP_046117933.1">
    <property type="nucleotide sequence ID" value="XM_046263527.1"/>
</dbReference>
<reference evidence="5" key="1">
    <citation type="journal article" date="2021" name="IMA Fungus">
        <title>Genomic characterization of three marine fungi, including Emericellopsis atlantica sp. nov. with signatures of a generalist lifestyle and marine biomass degradation.</title>
        <authorList>
            <person name="Hagestad O.C."/>
            <person name="Hou L."/>
            <person name="Andersen J.H."/>
            <person name="Hansen E.H."/>
            <person name="Altermark B."/>
            <person name="Li C."/>
            <person name="Kuhnert E."/>
            <person name="Cox R.J."/>
            <person name="Crous P.W."/>
            <person name="Spatafora J.W."/>
            <person name="Lail K."/>
            <person name="Amirebrahimi M."/>
            <person name="Lipzen A."/>
            <person name="Pangilinan J."/>
            <person name="Andreopoulos W."/>
            <person name="Hayes R.D."/>
            <person name="Ng V."/>
            <person name="Grigoriev I.V."/>
            <person name="Jackson S.A."/>
            <person name="Sutton T.D.S."/>
            <person name="Dobson A.D.W."/>
            <person name="Rama T."/>
        </authorList>
    </citation>
    <scope>NUCLEOTIDE SEQUENCE</scope>
    <source>
        <strain evidence="5">TS7</strain>
    </source>
</reference>
<dbReference type="Gene3D" id="3.50.50.60">
    <property type="entry name" value="FAD/NAD(P)-binding domain"/>
    <property type="match status" value="2"/>
</dbReference>
<organism evidence="5 6">
    <name type="scientific">Emericellopsis atlantica</name>
    <dbReference type="NCBI Taxonomy" id="2614577"/>
    <lineage>
        <taxon>Eukaryota</taxon>
        <taxon>Fungi</taxon>
        <taxon>Dikarya</taxon>
        <taxon>Ascomycota</taxon>
        <taxon>Pezizomycotina</taxon>
        <taxon>Sordariomycetes</taxon>
        <taxon>Hypocreomycetidae</taxon>
        <taxon>Hypocreales</taxon>
        <taxon>Bionectriaceae</taxon>
        <taxon>Emericellopsis</taxon>
    </lineage>
</organism>
<dbReference type="InterPro" id="IPR020946">
    <property type="entry name" value="Flavin_mOase-like"/>
</dbReference>
<dbReference type="Proteomes" id="UP000887229">
    <property type="component" value="Unassembled WGS sequence"/>
</dbReference>
<keyword evidence="4" id="KW-0560">Oxidoreductase</keyword>
<keyword evidence="6" id="KW-1185">Reference proteome</keyword>
<evidence type="ECO:0000256" key="4">
    <source>
        <dbReference type="ARBA" id="ARBA00023002"/>
    </source>
</evidence>
<dbReference type="GeneID" id="70294430"/>